<sequence length="152" mass="16514">MNTDTVLQARALVGGLTPLKSDCGALCGAACCQADEDGQGGMYLFPGEEALLHGEDSDFAPIYTCDGTCARENRPLACRIFPLTPVKTEKGWGVKIDRRARAMCPLARFGTRGLDPEFVRAVRRAVRLIAADAEGEAFLEKWAALEGQYRVF</sequence>
<reference evidence="1" key="1">
    <citation type="submission" date="2020-10" db="EMBL/GenBank/DDBJ databases">
        <authorList>
            <person name="Gilroy R."/>
        </authorList>
    </citation>
    <scope>NUCLEOTIDE SEQUENCE</scope>
    <source>
        <strain evidence="1">ChiSjej6B24-2974</strain>
    </source>
</reference>
<comment type="caution">
    <text evidence="1">The sequence shown here is derived from an EMBL/GenBank/DDBJ whole genome shotgun (WGS) entry which is preliminary data.</text>
</comment>
<dbReference type="EMBL" id="DVFZ01000051">
    <property type="protein sequence ID" value="HIQ82478.1"/>
    <property type="molecule type" value="Genomic_DNA"/>
</dbReference>
<protein>
    <submittedName>
        <fullName evidence="1">Uncharacterized protein</fullName>
    </submittedName>
</protein>
<dbReference type="Proteomes" id="UP000824260">
    <property type="component" value="Unassembled WGS sequence"/>
</dbReference>
<organism evidence="1 2">
    <name type="scientific">Candidatus Pullichristensenella stercorigallinarum</name>
    <dbReference type="NCBI Taxonomy" id="2840909"/>
    <lineage>
        <taxon>Bacteria</taxon>
        <taxon>Bacillati</taxon>
        <taxon>Bacillota</taxon>
        <taxon>Clostridia</taxon>
        <taxon>Candidatus Pullichristensenella</taxon>
    </lineage>
</organism>
<evidence type="ECO:0000313" key="2">
    <source>
        <dbReference type="Proteomes" id="UP000824260"/>
    </source>
</evidence>
<dbReference type="AlphaFoldDB" id="A0A9D1CWC5"/>
<gene>
    <name evidence="1" type="ORF">IAA52_05190</name>
</gene>
<proteinExistence type="predicted"/>
<accession>A0A9D1CWC5</accession>
<evidence type="ECO:0000313" key="1">
    <source>
        <dbReference type="EMBL" id="HIQ82478.1"/>
    </source>
</evidence>
<reference evidence="1" key="2">
    <citation type="journal article" date="2021" name="PeerJ">
        <title>Extensive microbial diversity within the chicken gut microbiome revealed by metagenomics and culture.</title>
        <authorList>
            <person name="Gilroy R."/>
            <person name="Ravi A."/>
            <person name="Getino M."/>
            <person name="Pursley I."/>
            <person name="Horton D.L."/>
            <person name="Alikhan N.F."/>
            <person name="Baker D."/>
            <person name="Gharbi K."/>
            <person name="Hall N."/>
            <person name="Watson M."/>
            <person name="Adriaenssens E.M."/>
            <person name="Foster-Nyarko E."/>
            <person name="Jarju S."/>
            <person name="Secka A."/>
            <person name="Antonio M."/>
            <person name="Oren A."/>
            <person name="Chaudhuri R.R."/>
            <person name="La Ragione R."/>
            <person name="Hildebrand F."/>
            <person name="Pallen M.J."/>
        </authorList>
    </citation>
    <scope>NUCLEOTIDE SEQUENCE</scope>
    <source>
        <strain evidence="1">ChiSjej6B24-2974</strain>
    </source>
</reference>
<name>A0A9D1CWC5_9FIRM</name>